<keyword evidence="3" id="KW-0805">Transcription regulation</keyword>
<protein>
    <submittedName>
        <fullName evidence="10">Response regulator of two-component regulatory system</fullName>
    </submittedName>
</protein>
<keyword evidence="4 7" id="KW-0238">DNA-binding</keyword>
<organism evidence="10">
    <name type="scientific">Wolinella succinogenes</name>
    <dbReference type="NCBI Taxonomy" id="844"/>
    <lineage>
        <taxon>Bacteria</taxon>
        <taxon>Pseudomonadati</taxon>
        <taxon>Campylobacterota</taxon>
        <taxon>Epsilonproteobacteria</taxon>
        <taxon>Campylobacterales</taxon>
        <taxon>Helicobacteraceae</taxon>
        <taxon>Wolinella</taxon>
    </lineage>
</organism>
<dbReference type="EMBL" id="Y09296">
    <property type="protein sequence ID" value="CAA70482.1"/>
    <property type="molecule type" value="Genomic_DNA"/>
</dbReference>
<dbReference type="GO" id="GO:0000156">
    <property type="term" value="F:phosphorelay response regulator activity"/>
    <property type="evidence" value="ECO:0007669"/>
    <property type="project" value="TreeGrafter"/>
</dbReference>
<dbReference type="InterPro" id="IPR001789">
    <property type="entry name" value="Sig_transdc_resp-reg_receiver"/>
</dbReference>
<dbReference type="GO" id="GO:0005829">
    <property type="term" value="C:cytosol"/>
    <property type="evidence" value="ECO:0007669"/>
    <property type="project" value="TreeGrafter"/>
</dbReference>
<dbReference type="CDD" id="cd00156">
    <property type="entry name" value="REC"/>
    <property type="match status" value="1"/>
</dbReference>
<feature type="DNA-binding region" description="OmpR/PhoB-type" evidence="7">
    <location>
        <begin position="119"/>
        <end position="213"/>
    </location>
</feature>
<keyword evidence="5" id="KW-0804">Transcription</keyword>
<dbReference type="GO" id="GO:0000976">
    <property type="term" value="F:transcription cis-regulatory region binding"/>
    <property type="evidence" value="ECO:0007669"/>
    <property type="project" value="TreeGrafter"/>
</dbReference>
<dbReference type="Gene3D" id="3.40.50.2300">
    <property type="match status" value="1"/>
</dbReference>
<evidence type="ECO:0000256" key="1">
    <source>
        <dbReference type="ARBA" id="ARBA00022553"/>
    </source>
</evidence>
<evidence type="ECO:0000259" key="8">
    <source>
        <dbReference type="PROSITE" id="PS50110"/>
    </source>
</evidence>
<dbReference type="SMART" id="SM00862">
    <property type="entry name" value="Trans_reg_C"/>
    <property type="match status" value="1"/>
</dbReference>
<sequence length="223" mass="25563">MKIFLLEDNPKLREAIEETLSENGYRVDSFEDGQEALEHLDGSHLLYILDIHVPRIDGLELLALIQGRFIKAPVIIISSFVDLDVIRQAYRHGCADFLKKPFFLDELLFKTHRLCGKLHPLIPLGEETFLDLENALILREGQSLLLSPKEKRLLELLVRARGLLVSFEEIEEYVWEEGEVPRENIRSMIRQLRLKIPASSIQTHKGIGYRLIVDLSSAPTAID</sequence>
<evidence type="ECO:0000259" key="9">
    <source>
        <dbReference type="PROSITE" id="PS51755"/>
    </source>
</evidence>
<dbReference type="SMART" id="SM00448">
    <property type="entry name" value="REC"/>
    <property type="match status" value="1"/>
</dbReference>
<evidence type="ECO:0000256" key="2">
    <source>
        <dbReference type="ARBA" id="ARBA00023012"/>
    </source>
</evidence>
<reference evidence="10" key="1">
    <citation type="submission" date="1996-11" db="EMBL/GenBank/DDBJ databases">
        <title>Regulation of hydrogenase biosynthesis in Wolinella succinogenes.</title>
        <authorList>
            <person name="Simon J."/>
            <person name="Krafft T."/>
            <person name="Klimmek O."/>
            <person name="Gross R."/>
            <person name="Kroger A."/>
        </authorList>
    </citation>
    <scope>NUCLEOTIDE SEQUENCE</scope>
</reference>
<accession>P74968</accession>
<gene>
    <name evidence="10" type="primary">rhpR</name>
</gene>
<dbReference type="OMA" id="VIEWISH"/>
<dbReference type="InterPro" id="IPR039420">
    <property type="entry name" value="WalR-like"/>
</dbReference>
<dbReference type="AlphaFoldDB" id="P74968"/>
<dbReference type="Pfam" id="PF00072">
    <property type="entry name" value="Response_reg"/>
    <property type="match status" value="1"/>
</dbReference>
<keyword evidence="2" id="KW-0902">Two-component regulatory system</keyword>
<dbReference type="Pfam" id="PF00486">
    <property type="entry name" value="Trans_reg_C"/>
    <property type="match status" value="1"/>
</dbReference>
<dbReference type="PROSITE" id="PS51755">
    <property type="entry name" value="OMPR_PHOB"/>
    <property type="match status" value="1"/>
</dbReference>
<evidence type="ECO:0000256" key="7">
    <source>
        <dbReference type="PROSITE-ProRule" id="PRU01091"/>
    </source>
</evidence>
<dbReference type="SUPFAM" id="SSF52172">
    <property type="entry name" value="CheY-like"/>
    <property type="match status" value="1"/>
</dbReference>
<feature type="domain" description="OmpR/PhoB-type" evidence="9">
    <location>
        <begin position="119"/>
        <end position="213"/>
    </location>
</feature>
<evidence type="ECO:0000256" key="6">
    <source>
        <dbReference type="PROSITE-ProRule" id="PRU00169"/>
    </source>
</evidence>
<name>P74968_WOLSC</name>
<evidence type="ECO:0000313" key="10">
    <source>
        <dbReference type="EMBL" id="CAA70482.1"/>
    </source>
</evidence>
<dbReference type="PANTHER" id="PTHR48111">
    <property type="entry name" value="REGULATOR OF RPOS"/>
    <property type="match status" value="1"/>
</dbReference>
<evidence type="ECO:0000256" key="5">
    <source>
        <dbReference type="ARBA" id="ARBA00023163"/>
    </source>
</evidence>
<dbReference type="PANTHER" id="PTHR48111:SF1">
    <property type="entry name" value="TWO-COMPONENT RESPONSE REGULATOR ORR33"/>
    <property type="match status" value="1"/>
</dbReference>
<evidence type="ECO:0000256" key="3">
    <source>
        <dbReference type="ARBA" id="ARBA00023015"/>
    </source>
</evidence>
<evidence type="ECO:0000256" key="4">
    <source>
        <dbReference type="ARBA" id="ARBA00023125"/>
    </source>
</evidence>
<dbReference type="PROSITE" id="PS50110">
    <property type="entry name" value="RESPONSE_REGULATORY"/>
    <property type="match status" value="1"/>
</dbReference>
<dbReference type="KEGG" id="wsu:WS0119"/>
<dbReference type="InterPro" id="IPR001867">
    <property type="entry name" value="OmpR/PhoB-type_DNA-bd"/>
</dbReference>
<dbReference type="Gene3D" id="1.10.10.10">
    <property type="entry name" value="Winged helix-like DNA-binding domain superfamily/Winged helix DNA-binding domain"/>
    <property type="match status" value="1"/>
</dbReference>
<feature type="modified residue" description="4-aspartylphosphate" evidence="6">
    <location>
        <position position="50"/>
    </location>
</feature>
<dbReference type="GO" id="GO:0032993">
    <property type="term" value="C:protein-DNA complex"/>
    <property type="evidence" value="ECO:0007669"/>
    <property type="project" value="TreeGrafter"/>
</dbReference>
<feature type="domain" description="Response regulatory" evidence="8">
    <location>
        <begin position="2"/>
        <end position="115"/>
    </location>
</feature>
<dbReference type="InterPro" id="IPR011006">
    <property type="entry name" value="CheY-like_superfamily"/>
</dbReference>
<proteinExistence type="predicted"/>
<dbReference type="RefSeq" id="WP_011138084.1">
    <property type="nucleotide sequence ID" value="NZ_JAAYAA010000032.1"/>
</dbReference>
<dbReference type="GO" id="GO:0006355">
    <property type="term" value="P:regulation of DNA-templated transcription"/>
    <property type="evidence" value="ECO:0007669"/>
    <property type="project" value="InterPro"/>
</dbReference>
<dbReference type="InterPro" id="IPR036388">
    <property type="entry name" value="WH-like_DNA-bd_sf"/>
</dbReference>
<keyword evidence="1 6" id="KW-0597">Phosphoprotein</keyword>